<dbReference type="HOGENOM" id="CLU_060605_3_2_1"/>
<protein>
    <submittedName>
        <fullName evidence="1">Uncharacterized protein</fullName>
    </submittedName>
</protein>
<accession>A0A0C9V833</accession>
<dbReference type="OrthoDB" id="5342184at2759"/>
<dbReference type="EMBL" id="KN837125">
    <property type="protein sequence ID" value="KIJ43174.1"/>
    <property type="molecule type" value="Genomic_DNA"/>
</dbReference>
<keyword evidence="2" id="KW-1185">Reference proteome</keyword>
<evidence type="ECO:0000313" key="1">
    <source>
        <dbReference type="EMBL" id="KIJ43174.1"/>
    </source>
</evidence>
<dbReference type="PANTHER" id="PTHR35040">
    <property type="match status" value="1"/>
</dbReference>
<sequence length="211" mass="22842">MSRIQTYTDLPFYIIVNPTSGLESTATPDINYQGCIPLLHHSNVKILGYIPTTHGSRASSAILGKCLQTRSAVLDEISTDSTNLTVYQNTTSGTRAIWGSAPHLIKLTDNVQPDVTPVAGYFSLANFIVTFENTYSIWQATNLTIDSGRPANKQVVLIHAAPAVLQTVVDHQLVSLGVSSSFVTNFPDCAGTYNGYSSFFPNLVADIRSVQ</sequence>
<evidence type="ECO:0000313" key="2">
    <source>
        <dbReference type="Proteomes" id="UP000054279"/>
    </source>
</evidence>
<dbReference type="AlphaFoldDB" id="A0A0C9V833"/>
<reference evidence="1 2" key="1">
    <citation type="submission" date="2014-06" db="EMBL/GenBank/DDBJ databases">
        <title>Evolutionary Origins and Diversification of the Mycorrhizal Mutualists.</title>
        <authorList>
            <consortium name="DOE Joint Genome Institute"/>
            <consortium name="Mycorrhizal Genomics Consortium"/>
            <person name="Kohler A."/>
            <person name="Kuo A."/>
            <person name="Nagy L.G."/>
            <person name="Floudas D."/>
            <person name="Copeland A."/>
            <person name="Barry K.W."/>
            <person name="Cichocki N."/>
            <person name="Veneault-Fourrey C."/>
            <person name="LaButti K."/>
            <person name="Lindquist E.A."/>
            <person name="Lipzen A."/>
            <person name="Lundell T."/>
            <person name="Morin E."/>
            <person name="Murat C."/>
            <person name="Riley R."/>
            <person name="Ohm R."/>
            <person name="Sun H."/>
            <person name="Tunlid A."/>
            <person name="Henrissat B."/>
            <person name="Grigoriev I.V."/>
            <person name="Hibbett D.S."/>
            <person name="Martin F."/>
        </authorList>
    </citation>
    <scope>NUCLEOTIDE SEQUENCE [LARGE SCALE GENOMIC DNA]</scope>
    <source>
        <strain evidence="1 2">SS14</strain>
    </source>
</reference>
<dbReference type="InterPro" id="IPR021986">
    <property type="entry name" value="Spherulin4"/>
</dbReference>
<dbReference type="Proteomes" id="UP000054279">
    <property type="component" value="Unassembled WGS sequence"/>
</dbReference>
<dbReference type="PANTHER" id="PTHR35040:SF9">
    <property type="entry name" value="4-LIKE CELL SURFACE PROTEIN, PUTATIVE (AFU_ORTHOLOGUE AFUA_4G14080)-RELATED"/>
    <property type="match status" value="1"/>
</dbReference>
<dbReference type="Pfam" id="PF12138">
    <property type="entry name" value="Spherulin4"/>
    <property type="match status" value="1"/>
</dbReference>
<gene>
    <name evidence="1" type="ORF">M422DRAFT_48005</name>
</gene>
<name>A0A0C9V833_SPHS4</name>
<proteinExistence type="predicted"/>
<organism evidence="1 2">
    <name type="scientific">Sphaerobolus stellatus (strain SS14)</name>
    <dbReference type="NCBI Taxonomy" id="990650"/>
    <lineage>
        <taxon>Eukaryota</taxon>
        <taxon>Fungi</taxon>
        <taxon>Dikarya</taxon>
        <taxon>Basidiomycota</taxon>
        <taxon>Agaricomycotina</taxon>
        <taxon>Agaricomycetes</taxon>
        <taxon>Phallomycetidae</taxon>
        <taxon>Geastrales</taxon>
        <taxon>Sphaerobolaceae</taxon>
        <taxon>Sphaerobolus</taxon>
    </lineage>
</organism>